<dbReference type="Gene3D" id="2.60.120.290">
    <property type="entry name" value="Spermadhesin, CUB domain"/>
    <property type="match status" value="1"/>
</dbReference>
<evidence type="ECO:0000259" key="3">
    <source>
        <dbReference type="PROSITE" id="PS01180"/>
    </source>
</evidence>
<proteinExistence type="predicted"/>
<dbReference type="InterPro" id="IPR035914">
    <property type="entry name" value="Sperma_CUB_dom_sf"/>
</dbReference>
<name>A0ABN7RN31_OIKDI</name>
<dbReference type="PANTHER" id="PTHR24255:SF31">
    <property type="entry name" value="CUBILIN-LIKE PROTEIN"/>
    <property type="match status" value="1"/>
</dbReference>
<accession>A0ABN7RN31</accession>
<dbReference type="Proteomes" id="UP001158576">
    <property type="component" value="Chromosome PAR"/>
</dbReference>
<keyword evidence="5" id="KW-1185">Reference proteome</keyword>
<dbReference type="PANTHER" id="PTHR24255">
    <property type="entry name" value="COMPLEMENT COMPONENT 1, S SUBCOMPONENT-RELATED"/>
    <property type="match status" value="1"/>
</dbReference>
<reference evidence="4 5" key="1">
    <citation type="submission" date="2021-04" db="EMBL/GenBank/DDBJ databases">
        <authorList>
            <person name="Bliznina A."/>
        </authorList>
    </citation>
    <scope>NUCLEOTIDE SEQUENCE [LARGE SCALE GENOMIC DNA]</scope>
</reference>
<protein>
    <submittedName>
        <fullName evidence="4">Oidioi.mRNA.OKI2018_I69.PAR.g8671.t1.cds</fullName>
    </submittedName>
</protein>
<comment type="caution">
    <text evidence="2">Lacks conserved residue(s) required for the propagation of feature annotation.</text>
</comment>
<feature type="domain" description="CUB" evidence="3">
    <location>
        <begin position="55"/>
        <end position="171"/>
    </location>
</feature>
<organism evidence="4 5">
    <name type="scientific">Oikopleura dioica</name>
    <name type="common">Tunicate</name>
    <dbReference type="NCBI Taxonomy" id="34765"/>
    <lineage>
        <taxon>Eukaryota</taxon>
        <taxon>Metazoa</taxon>
        <taxon>Chordata</taxon>
        <taxon>Tunicata</taxon>
        <taxon>Appendicularia</taxon>
        <taxon>Copelata</taxon>
        <taxon>Oikopleuridae</taxon>
        <taxon>Oikopleura</taxon>
    </lineage>
</organism>
<gene>
    <name evidence="4" type="ORF">OKIOD_LOCUS229</name>
</gene>
<dbReference type="PROSITE" id="PS01180">
    <property type="entry name" value="CUB"/>
    <property type="match status" value="1"/>
</dbReference>
<dbReference type="SMART" id="SM00042">
    <property type="entry name" value="CUB"/>
    <property type="match status" value="1"/>
</dbReference>
<dbReference type="Pfam" id="PF00431">
    <property type="entry name" value="CUB"/>
    <property type="match status" value="1"/>
</dbReference>
<evidence type="ECO:0000256" key="2">
    <source>
        <dbReference type="PROSITE-ProRule" id="PRU00059"/>
    </source>
</evidence>
<dbReference type="SUPFAM" id="SSF49854">
    <property type="entry name" value="Spermadhesin, CUB domain"/>
    <property type="match status" value="1"/>
</dbReference>
<evidence type="ECO:0000313" key="5">
    <source>
        <dbReference type="Proteomes" id="UP001158576"/>
    </source>
</evidence>
<evidence type="ECO:0000313" key="4">
    <source>
        <dbReference type="EMBL" id="CAG5077277.1"/>
    </source>
</evidence>
<dbReference type="CDD" id="cd00041">
    <property type="entry name" value="CUB"/>
    <property type="match status" value="1"/>
</dbReference>
<dbReference type="EMBL" id="OU015568">
    <property type="protein sequence ID" value="CAG5077277.1"/>
    <property type="molecule type" value="Genomic_DNA"/>
</dbReference>
<dbReference type="InterPro" id="IPR000859">
    <property type="entry name" value="CUB_dom"/>
</dbReference>
<evidence type="ECO:0000256" key="1">
    <source>
        <dbReference type="ARBA" id="ARBA00023157"/>
    </source>
</evidence>
<keyword evidence="1" id="KW-1015">Disulfide bond</keyword>
<sequence>MKYHYLIPGILGNHLTTEFETSTTVPPRTWPIYTTWSTSAYGTRTTGSEGWFVDCGGNITSPQTITSPNFPDNYPKSALCDWIIDLGYPFEIIMDYFEIEKSNYRCKFDYFYINDLNPETKDFYCGSNSVSTLEGDARTNEEEILSESPEKRHHWHVTTTNKGFSLRVVPLDPKYYFDIFQKEIQRIIGNLPENKFKKRFTTKMTQVLTKFESSTFEDPCYKNNGFSSKQQIATEFESDNFCDAIGQLSDAINSFAANFACDRRGKLFRKITGSARKAKNFFMKKQNC</sequence>